<feature type="compositionally biased region" description="Basic and acidic residues" evidence="7">
    <location>
        <begin position="7"/>
        <end position="66"/>
    </location>
</feature>
<keyword evidence="4 6" id="KW-1133">Transmembrane helix</keyword>
<dbReference type="PANTHER" id="PTHR43327:SF2">
    <property type="entry name" value="MODULATOR OF FTSH PROTEASE HFLK"/>
    <property type="match status" value="1"/>
</dbReference>
<dbReference type="PANTHER" id="PTHR43327">
    <property type="entry name" value="STOMATIN-LIKE PROTEIN 2, MITOCHONDRIAL"/>
    <property type="match status" value="1"/>
</dbReference>
<dbReference type="GO" id="GO:0008233">
    <property type="term" value="F:peptidase activity"/>
    <property type="evidence" value="ECO:0007669"/>
    <property type="project" value="UniProtKB-KW"/>
</dbReference>
<keyword evidence="10" id="KW-1185">Reference proteome</keyword>
<protein>
    <recommendedName>
        <fullName evidence="6">Protein HflK</fullName>
    </recommendedName>
</protein>
<evidence type="ECO:0000259" key="8">
    <source>
        <dbReference type="SMART" id="SM00244"/>
    </source>
</evidence>
<comment type="subunit">
    <text evidence="6">HflC and HflK may interact to form a multimeric complex.</text>
</comment>
<feature type="compositionally biased region" description="Gly residues" evidence="7">
    <location>
        <begin position="160"/>
        <end position="172"/>
    </location>
</feature>
<evidence type="ECO:0000256" key="1">
    <source>
        <dbReference type="ARBA" id="ARBA00004167"/>
    </source>
</evidence>
<dbReference type="InterPro" id="IPR001107">
    <property type="entry name" value="Band_7"/>
</dbReference>
<evidence type="ECO:0000256" key="2">
    <source>
        <dbReference type="ARBA" id="ARBA00006971"/>
    </source>
</evidence>
<evidence type="ECO:0000256" key="6">
    <source>
        <dbReference type="RuleBase" id="RU364113"/>
    </source>
</evidence>
<feature type="region of interest" description="Disordered" evidence="7">
    <location>
        <begin position="504"/>
        <end position="556"/>
    </location>
</feature>
<dbReference type="Gene3D" id="3.30.479.30">
    <property type="entry name" value="Band 7 domain"/>
    <property type="match status" value="1"/>
</dbReference>
<dbReference type="GO" id="GO:0006508">
    <property type="term" value="P:proteolysis"/>
    <property type="evidence" value="ECO:0007669"/>
    <property type="project" value="UniProtKB-KW"/>
</dbReference>
<evidence type="ECO:0000313" key="9">
    <source>
        <dbReference type="EMBL" id="MBM6703495.1"/>
    </source>
</evidence>
<keyword evidence="9" id="KW-0378">Hydrolase</keyword>
<dbReference type="SUPFAM" id="SSF117892">
    <property type="entry name" value="Band 7/SPFH domain"/>
    <property type="match status" value="1"/>
</dbReference>
<feature type="region of interest" description="Disordered" evidence="7">
    <location>
        <begin position="1"/>
        <end position="183"/>
    </location>
</feature>
<sequence>MSLNDPRWGRESDSSEDEKRRSVNDRSENADEAEGANRRPAESDGRPSDRGERREDRRNADGRSQEPDIDQLWDDFRNLWSDVLNGSRSRGAGRTNDDARSKLKSRDDFSLDDEPQRGRDDERDERRASDRSVHERYAQPRHDDEADERFSRYDDRDGGRSGGSGGGAGGGRPRFTMRFPQAPRGGKGQNFGLGILALCVVLGWAASGFYIVPEGQTGVETTFGRYTDSTMPGFHWRFPAPIQDMQLVDVSSVRTAAIGARASNDRLREALMLTDDENIVDVQFAVQYRIKTGEGARDYLFNTRAPDMSVTQAAESAMREVVGRKAMDSVLFESKAEIAEAVKTSMQQMLDRYGTGIEVMSVAIQNAQPPQQVQAAFNDAVKAGQDRERSINLGEAYMNAVIPKAQGTAARLKEEAEGYKSRVTEVARGDADRFASVLTEYEKAPVVTRDRLYVDAMRDVFSNVSKVYVDQQSGSSLLYLPLDKIVASTQAAAKTAAEESEAAQSAAAAQSGSAQTTAGASSGAAGQPAGTSNTNGAVYSTEPLDDIRSGMRARIR</sequence>
<dbReference type="NCBIfam" id="TIGR01933">
    <property type="entry name" value="hflK"/>
    <property type="match status" value="1"/>
</dbReference>
<comment type="subcellular location">
    <subcellularLocation>
        <location evidence="1">Membrane</location>
        <topology evidence="1">Single-pass membrane protein</topology>
    </subcellularLocation>
</comment>
<name>A0ABS2DRZ1_9BURK</name>
<feature type="compositionally biased region" description="Low complexity" evidence="7">
    <location>
        <begin position="504"/>
        <end position="532"/>
    </location>
</feature>
<accession>A0ABS2DRZ1</accession>
<feature type="compositionally biased region" description="Basic and acidic residues" evidence="7">
    <location>
        <begin position="95"/>
        <end position="159"/>
    </location>
</feature>
<dbReference type="RefSeq" id="WP_205101958.1">
    <property type="nucleotide sequence ID" value="NZ_JACJJC010000003.1"/>
</dbReference>
<feature type="domain" description="Band 7" evidence="8">
    <location>
        <begin position="207"/>
        <end position="381"/>
    </location>
</feature>
<proteinExistence type="inferred from homology"/>
<dbReference type="InterPro" id="IPR036013">
    <property type="entry name" value="Band_7/SPFH_dom_sf"/>
</dbReference>
<dbReference type="CDD" id="cd03404">
    <property type="entry name" value="SPFH_HflK"/>
    <property type="match status" value="1"/>
</dbReference>
<evidence type="ECO:0000256" key="3">
    <source>
        <dbReference type="ARBA" id="ARBA00022692"/>
    </source>
</evidence>
<dbReference type="InterPro" id="IPR050710">
    <property type="entry name" value="Band7/mec-2_domain"/>
</dbReference>
<dbReference type="EMBL" id="JACJJC010000003">
    <property type="protein sequence ID" value="MBM6703495.1"/>
    <property type="molecule type" value="Genomic_DNA"/>
</dbReference>
<keyword evidence="5 6" id="KW-0472">Membrane</keyword>
<dbReference type="Proteomes" id="UP000715095">
    <property type="component" value="Unassembled WGS sequence"/>
</dbReference>
<keyword evidence="9" id="KW-0645">Protease</keyword>
<comment type="function">
    <text evidence="6">HflC and HflK could encode or regulate a protease.</text>
</comment>
<keyword evidence="3 6" id="KW-0812">Transmembrane</keyword>
<dbReference type="InterPro" id="IPR010201">
    <property type="entry name" value="HflK"/>
</dbReference>
<gene>
    <name evidence="9" type="primary">hflK</name>
    <name evidence="9" type="ORF">H6A60_03160</name>
</gene>
<organism evidence="9 10">
    <name type="scientific">Sutterella massiliensis</name>
    <dbReference type="NCBI Taxonomy" id="1816689"/>
    <lineage>
        <taxon>Bacteria</taxon>
        <taxon>Pseudomonadati</taxon>
        <taxon>Pseudomonadota</taxon>
        <taxon>Betaproteobacteria</taxon>
        <taxon>Burkholderiales</taxon>
        <taxon>Sutterellaceae</taxon>
        <taxon>Sutterella</taxon>
    </lineage>
</organism>
<feature type="transmembrane region" description="Helical" evidence="6">
    <location>
        <begin position="191"/>
        <end position="212"/>
    </location>
</feature>
<evidence type="ECO:0000256" key="5">
    <source>
        <dbReference type="ARBA" id="ARBA00023136"/>
    </source>
</evidence>
<evidence type="ECO:0000313" key="10">
    <source>
        <dbReference type="Proteomes" id="UP000715095"/>
    </source>
</evidence>
<dbReference type="Pfam" id="PF01145">
    <property type="entry name" value="Band_7"/>
    <property type="match status" value="1"/>
</dbReference>
<evidence type="ECO:0000256" key="7">
    <source>
        <dbReference type="SAM" id="MobiDB-lite"/>
    </source>
</evidence>
<reference evidence="9 10" key="1">
    <citation type="journal article" date="2021" name="Sci. Rep.">
        <title>The distribution of antibiotic resistance genes in chicken gut microbiota commensals.</title>
        <authorList>
            <person name="Juricova H."/>
            <person name="Matiasovicova J."/>
            <person name="Kubasova T."/>
            <person name="Cejkova D."/>
            <person name="Rychlik I."/>
        </authorList>
    </citation>
    <scope>NUCLEOTIDE SEQUENCE [LARGE SCALE GENOMIC DNA]</scope>
    <source>
        <strain evidence="9 10">An829</strain>
    </source>
</reference>
<comment type="caution">
    <text evidence="9">The sequence shown here is derived from an EMBL/GenBank/DDBJ whole genome shotgun (WGS) entry which is preliminary data.</text>
</comment>
<dbReference type="SMART" id="SM00244">
    <property type="entry name" value="PHB"/>
    <property type="match status" value="1"/>
</dbReference>
<comment type="similarity">
    <text evidence="2 6">Belongs to the band 7/mec-2 family. HflK subfamily.</text>
</comment>
<evidence type="ECO:0000256" key="4">
    <source>
        <dbReference type="ARBA" id="ARBA00022989"/>
    </source>
</evidence>